<accession>A0AAP5AIU7</accession>
<name>A0AAP5AIU7_9GAMM</name>
<dbReference type="PROSITE" id="PS51257">
    <property type="entry name" value="PROKAR_LIPOPROTEIN"/>
    <property type="match status" value="1"/>
</dbReference>
<dbReference type="RefSeq" id="WP_210130539.1">
    <property type="nucleotide sequence ID" value="NZ_JABEXP010000001.1"/>
</dbReference>
<dbReference type="AlphaFoldDB" id="A0AAP5AIU7"/>
<dbReference type="Proteomes" id="UP001226084">
    <property type="component" value="Unassembled WGS sequence"/>
</dbReference>
<evidence type="ECO:0000256" key="1">
    <source>
        <dbReference type="SAM" id="MobiDB-lite"/>
    </source>
</evidence>
<gene>
    <name evidence="2" type="ORF">QE424_001502</name>
</gene>
<evidence type="ECO:0000313" key="2">
    <source>
        <dbReference type="EMBL" id="MDQ1108343.1"/>
    </source>
</evidence>
<feature type="region of interest" description="Disordered" evidence="1">
    <location>
        <begin position="178"/>
        <end position="198"/>
    </location>
</feature>
<proteinExistence type="predicted"/>
<evidence type="ECO:0008006" key="4">
    <source>
        <dbReference type="Google" id="ProtNLM"/>
    </source>
</evidence>
<feature type="compositionally biased region" description="Basic and acidic residues" evidence="1">
    <location>
        <begin position="186"/>
        <end position="198"/>
    </location>
</feature>
<dbReference type="EMBL" id="JAUTAS010000001">
    <property type="protein sequence ID" value="MDQ1108343.1"/>
    <property type="molecule type" value="Genomic_DNA"/>
</dbReference>
<organism evidence="2 3">
    <name type="scientific">Stenotrophomonas rhizophila</name>
    <dbReference type="NCBI Taxonomy" id="216778"/>
    <lineage>
        <taxon>Bacteria</taxon>
        <taxon>Pseudomonadati</taxon>
        <taxon>Pseudomonadota</taxon>
        <taxon>Gammaproteobacteria</taxon>
        <taxon>Lysobacterales</taxon>
        <taxon>Lysobacteraceae</taxon>
        <taxon>Stenotrophomonas</taxon>
    </lineage>
</organism>
<reference evidence="2" key="1">
    <citation type="submission" date="2023-07" db="EMBL/GenBank/DDBJ databases">
        <title>Functional and genomic diversity of the sorghum phyllosphere microbiome.</title>
        <authorList>
            <person name="Shade A."/>
        </authorList>
    </citation>
    <scope>NUCLEOTIDE SEQUENCE</scope>
    <source>
        <strain evidence="2">SORGH_AS_0457</strain>
    </source>
</reference>
<sequence>MKRLTLFCLTAVLMTACNRSEPAMSHDLSNAEADVAAGGRGLATLNPAPVKAYQITLRLHGAPGAFQHVRGTAQYDVINEDQCGNIETATGTASRITSQEPLELTRISDEEYQGTVYLDRMKDQDYYGRGICRWEFTGAGALLKATGAQEETRFLTFVDAPDLVAGKTYTRYYPKHDYPRAGPVEGRPDLPWRDDYPSRGREDRNEFVPALQDKLFSITVSAVAIKA</sequence>
<comment type="caution">
    <text evidence="2">The sequence shown here is derived from an EMBL/GenBank/DDBJ whole genome shotgun (WGS) entry which is preliminary data.</text>
</comment>
<evidence type="ECO:0000313" key="3">
    <source>
        <dbReference type="Proteomes" id="UP001226084"/>
    </source>
</evidence>
<protein>
    <recommendedName>
        <fullName evidence="4">Lipoprotein</fullName>
    </recommendedName>
</protein>